<dbReference type="EMBL" id="CP015208">
    <property type="protein sequence ID" value="AOY56364.1"/>
    <property type="molecule type" value="Genomic_DNA"/>
</dbReference>
<dbReference type="KEGG" id="rpla:A4Z71_05275"/>
<dbReference type="Proteomes" id="UP000243784">
    <property type="component" value="Chromosome"/>
</dbReference>
<organism evidence="1 2">
    <name type="scientific">Candidatus Rhodoluna planktonica</name>
    <dbReference type="NCBI Taxonomy" id="535712"/>
    <lineage>
        <taxon>Bacteria</taxon>
        <taxon>Bacillati</taxon>
        <taxon>Actinomycetota</taxon>
        <taxon>Actinomycetes</taxon>
        <taxon>Micrococcales</taxon>
        <taxon>Microbacteriaceae</taxon>
        <taxon>Luna cluster</taxon>
        <taxon>Luna-1 subcluster</taxon>
        <taxon>Rhodoluna</taxon>
    </lineage>
</organism>
<protein>
    <submittedName>
        <fullName evidence="1">Uncharacterized protein</fullName>
    </submittedName>
</protein>
<name>A0A1D9DZY2_9MICO</name>
<dbReference type="AlphaFoldDB" id="A0A1D9DZY2"/>
<accession>A0A1D9DZY2</accession>
<evidence type="ECO:0000313" key="1">
    <source>
        <dbReference type="EMBL" id="AOY56364.1"/>
    </source>
</evidence>
<dbReference type="STRING" id="535712.A4Z71_05275"/>
<evidence type="ECO:0000313" key="2">
    <source>
        <dbReference type="Proteomes" id="UP000243784"/>
    </source>
</evidence>
<proteinExistence type="predicted"/>
<keyword evidence="2" id="KW-1185">Reference proteome</keyword>
<reference evidence="1 2" key="1">
    <citation type="journal article" date="2016" name="Biochim. Biophys. Acta">
        <title>Photochemical characterization of actinorhodopsin and its functional existence in the natural host.</title>
        <authorList>
            <person name="Nakamura S."/>
            <person name="Kikukawa T."/>
            <person name="Tamogami J."/>
            <person name="Kamiya M."/>
            <person name="Aizawa T."/>
            <person name="Hahn M.W."/>
            <person name="Ihara K."/>
            <person name="Kamo N."/>
            <person name="Demura M."/>
        </authorList>
    </citation>
    <scope>NUCLEOTIDE SEQUENCE [LARGE SCALE GENOMIC DNA]</scope>
    <source>
        <strain evidence="1 2">MWH-Dar1</strain>
    </source>
</reference>
<sequence length="170" mass="18571">MDENAWFDDLDAELDFLAQPEMLMAEHLAQIGIGLLNSATNPPRQLANIVVGSDFVAGLELMQGYWIVLPTCRISRLVNLVPASAKIPQAMLIQTNLAGYLAQLPKLAEVRIQVQGQSWCRGALMVCEGSLVMIRDYQAQATAFIPSASIDEVQILAVDNSGAFLANRRD</sequence>
<dbReference type="RefSeq" id="WP_070954871.1">
    <property type="nucleotide sequence ID" value="NZ_CP015208.1"/>
</dbReference>
<gene>
    <name evidence="1" type="ORF">A4Z71_05275</name>
</gene>